<dbReference type="STRING" id="1630136.AS592_04690"/>
<accession>A0A151CF60</accession>
<gene>
    <name evidence="2" type="ORF">AS592_04690</name>
</gene>
<keyword evidence="3" id="KW-1185">Reference proteome</keyword>
<dbReference type="Proteomes" id="UP000075359">
    <property type="component" value="Unassembled WGS sequence"/>
</dbReference>
<feature type="transmembrane region" description="Helical" evidence="1">
    <location>
        <begin position="33"/>
        <end position="53"/>
    </location>
</feature>
<keyword evidence="1" id="KW-1133">Transmembrane helix</keyword>
<feature type="transmembrane region" description="Helical" evidence="1">
    <location>
        <begin position="7"/>
        <end position="27"/>
    </location>
</feature>
<comment type="caution">
    <text evidence="2">The sequence shown here is derived from an EMBL/GenBank/DDBJ whole genome shotgun (WGS) entry which is preliminary data.</text>
</comment>
<protein>
    <submittedName>
        <fullName evidence="2">Uncharacterized protein</fullName>
    </submittedName>
</protein>
<dbReference type="OrthoDB" id="5373009at2"/>
<name>A0A151CF60_9BACT</name>
<dbReference type="RefSeq" id="WP_067331845.1">
    <property type="nucleotide sequence ID" value="NZ_LNKT01000056.1"/>
</dbReference>
<evidence type="ECO:0000313" key="2">
    <source>
        <dbReference type="EMBL" id="KYJ85893.1"/>
    </source>
</evidence>
<proteinExistence type="predicted"/>
<dbReference type="AlphaFoldDB" id="A0A151CF60"/>
<reference evidence="2 3" key="1">
    <citation type="submission" date="2015-11" db="EMBL/GenBank/DDBJ databases">
        <title>Draft genome of Sulfurovum riftiae 1812E, a member of the Epsilonproteobacteria isolated from the tube of the deep-sea hydrothermal vent tubewom Riftia pachyptila.</title>
        <authorList>
            <person name="Vetriani C."/>
            <person name="Giovannelli D."/>
        </authorList>
    </citation>
    <scope>NUCLEOTIDE SEQUENCE [LARGE SCALE GENOMIC DNA]</scope>
    <source>
        <strain evidence="2 3">1812E</strain>
    </source>
</reference>
<keyword evidence="1" id="KW-0472">Membrane</keyword>
<feature type="transmembrane region" description="Helical" evidence="1">
    <location>
        <begin position="152"/>
        <end position="173"/>
    </location>
</feature>
<evidence type="ECO:0000313" key="3">
    <source>
        <dbReference type="Proteomes" id="UP000075359"/>
    </source>
</evidence>
<organism evidence="2 3">
    <name type="scientific">Sulfurovum riftiae</name>
    <dbReference type="NCBI Taxonomy" id="1630136"/>
    <lineage>
        <taxon>Bacteria</taxon>
        <taxon>Pseudomonadati</taxon>
        <taxon>Campylobacterota</taxon>
        <taxon>Epsilonproteobacteria</taxon>
        <taxon>Campylobacterales</taxon>
        <taxon>Sulfurovaceae</taxon>
        <taxon>Sulfurovum</taxon>
    </lineage>
</organism>
<dbReference type="EMBL" id="LNKT01000056">
    <property type="protein sequence ID" value="KYJ85893.1"/>
    <property type="molecule type" value="Genomic_DNA"/>
</dbReference>
<sequence>MTSINKQLLIVLVISDILLIAASLIFFDIKVLWNTQIGFISATLVMIASMISYRRMVNARVEHNVITMDDSKDVIDKLEDPYDLYSEEVKEDENDEKEFAEVVKEEKKKLKENKRTLFQVLKDTKAALSIYRLGAYGVLILGFLYLNRHGLLHIPSYIVALGLPPVLIVTILIKNKENHSQDTIK</sequence>
<feature type="transmembrane region" description="Helical" evidence="1">
    <location>
        <begin position="126"/>
        <end position="146"/>
    </location>
</feature>
<keyword evidence="1" id="KW-0812">Transmembrane</keyword>
<evidence type="ECO:0000256" key="1">
    <source>
        <dbReference type="SAM" id="Phobius"/>
    </source>
</evidence>